<dbReference type="SUPFAM" id="SSF54518">
    <property type="entry name" value="Tubby C-terminal domain-like"/>
    <property type="match status" value="1"/>
</dbReference>
<accession>A0A1F4VD31</accession>
<dbReference type="Proteomes" id="UP000176504">
    <property type="component" value="Unassembled WGS sequence"/>
</dbReference>
<gene>
    <name evidence="1" type="ORF">A3A78_04340</name>
</gene>
<evidence type="ECO:0000313" key="1">
    <source>
        <dbReference type="EMBL" id="OGC55176.1"/>
    </source>
</evidence>
<dbReference type="AlphaFoldDB" id="A0A1F4VD31"/>
<proteinExistence type="predicted"/>
<protein>
    <submittedName>
        <fullName evidence="1">Uncharacterized protein</fullName>
    </submittedName>
</protein>
<name>A0A1F4VD31_UNCKA</name>
<dbReference type="Pfam" id="PF04525">
    <property type="entry name" value="LOR"/>
    <property type="match status" value="1"/>
</dbReference>
<dbReference type="EMBL" id="MEVI01000003">
    <property type="protein sequence ID" value="OGC55176.1"/>
    <property type="molecule type" value="Genomic_DNA"/>
</dbReference>
<comment type="caution">
    <text evidence="1">The sequence shown here is derived from an EMBL/GenBank/DDBJ whole genome shotgun (WGS) entry which is preliminary data.</text>
</comment>
<dbReference type="InterPro" id="IPR007612">
    <property type="entry name" value="LOR"/>
</dbReference>
<sequence>MDLNQYDELLLAQKMLALGNKYIVTDAGSNVLLYSKQKLFRLKEDFRFYTDQAETSEFLKISAQNIIDFSGKYTVSDSSSGAVLGIIKREGLRSLLRGKWLILSPSEEMIAEVHEDSIVLAVLRRVFDFITLVIPVKFDIVKGDTALGVIEKKRALIRDRYYIDLRNDTGKVIDRRLAVALSVLLDSINRQ</sequence>
<organism evidence="1 2">
    <name type="scientific">candidate division WWE3 bacterium RIFCSPLOWO2_01_FULL_41_18</name>
    <dbReference type="NCBI Taxonomy" id="1802625"/>
    <lineage>
        <taxon>Bacteria</taxon>
        <taxon>Katanobacteria</taxon>
    </lineage>
</organism>
<evidence type="ECO:0000313" key="2">
    <source>
        <dbReference type="Proteomes" id="UP000176504"/>
    </source>
</evidence>
<dbReference type="InterPro" id="IPR025659">
    <property type="entry name" value="Tubby-like_C"/>
</dbReference>
<reference evidence="1 2" key="1">
    <citation type="journal article" date="2016" name="Nat. Commun.">
        <title>Thousands of microbial genomes shed light on interconnected biogeochemical processes in an aquifer system.</title>
        <authorList>
            <person name="Anantharaman K."/>
            <person name="Brown C.T."/>
            <person name="Hug L.A."/>
            <person name="Sharon I."/>
            <person name="Castelle C.J."/>
            <person name="Probst A.J."/>
            <person name="Thomas B.C."/>
            <person name="Singh A."/>
            <person name="Wilkins M.J."/>
            <person name="Karaoz U."/>
            <person name="Brodie E.L."/>
            <person name="Williams K.H."/>
            <person name="Hubbard S.S."/>
            <person name="Banfield J.F."/>
        </authorList>
    </citation>
    <scope>NUCLEOTIDE SEQUENCE [LARGE SCALE GENOMIC DNA]</scope>
</reference>